<organism evidence="1 2">
    <name type="scientific">Variovorax paradoxus</name>
    <dbReference type="NCBI Taxonomy" id="34073"/>
    <lineage>
        <taxon>Bacteria</taxon>
        <taxon>Pseudomonadati</taxon>
        <taxon>Pseudomonadota</taxon>
        <taxon>Betaproteobacteria</taxon>
        <taxon>Burkholderiales</taxon>
        <taxon>Comamonadaceae</taxon>
        <taxon>Variovorax</taxon>
    </lineage>
</organism>
<evidence type="ECO:0000313" key="1">
    <source>
        <dbReference type="EMBL" id="KLN52687.1"/>
    </source>
</evidence>
<dbReference type="AlphaFoldDB" id="A0A0H2LVZ2"/>
<accession>A0A0H2LVZ2</accession>
<reference evidence="1 2" key="1">
    <citation type="submission" date="2015-03" db="EMBL/GenBank/DDBJ databases">
        <title>Genome sequence of Variovorax paradoxus TBEA6.</title>
        <authorList>
            <person name="Poehlein A."/>
            <person name="Schuldes J."/>
            <person name="Wuebbeler J.H."/>
            <person name="Hiessl S."/>
            <person name="Steinbuechel A."/>
            <person name="Daniel R."/>
        </authorList>
    </citation>
    <scope>NUCLEOTIDE SEQUENCE [LARGE SCALE GENOMIC DNA]</scope>
    <source>
        <strain evidence="1 2">TBEA6</strain>
    </source>
</reference>
<dbReference type="PATRIC" id="fig|34073.19.peg.6352"/>
<proteinExistence type="predicted"/>
<name>A0A0H2LVZ2_VARPD</name>
<protein>
    <submittedName>
        <fullName evidence="1">Uncharacterized protein</fullName>
    </submittedName>
</protein>
<evidence type="ECO:0000313" key="2">
    <source>
        <dbReference type="Proteomes" id="UP000035170"/>
    </source>
</evidence>
<comment type="caution">
    <text evidence="1">The sequence shown here is derived from an EMBL/GenBank/DDBJ whole genome shotgun (WGS) entry which is preliminary data.</text>
</comment>
<dbReference type="RefSeq" id="WP_155419748.1">
    <property type="nucleotide sequence ID" value="NZ_CP157628.1"/>
</dbReference>
<gene>
    <name evidence="1" type="ORF">VPARA_61800</name>
</gene>
<sequence length="71" mass="7749">MERTMTLTPMEAMRGAPAAQRSLLPRVPTMAERVARRWILRGADGCGFDEIVGCEASRLPMPPAANRGVSH</sequence>
<dbReference type="EMBL" id="JZWI01000046">
    <property type="protein sequence ID" value="KLN52687.1"/>
    <property type="molecule type" value="Genomic_DNA"/>
</dbReference>
<keyword evidence="2" id="KW-1185">Reference proteome</keyword>
<dbReference type="Proteomes" id="UP000035170">
    <property type="component" value="Unassembled WGS sequence"/>
</dbReference>